<reference evidence="5" key="1">
    <citation type="journal article" date="2014" name="Nat. Genet.">
        <title>A reference genome for common bean and genome-wide analysis of dual domestications.</title>
        <authorList>
            <person name="Schmutz J."/>
            <person name="McClean P.E."/>
            <person name="Mamidi S."/>
            <person name="Wu G.A."/>
            <person name="Cannon S.B."/>
            <person name="Grimwood J."/>
            <person name="Jenkins J."/>
            <person name="Shu S."/>
            <person name="Song Q."/>
            <person name="Chavarro C."/>
            <person name="Torres-Torres M."/>
            <person name="Geffroy V."/>
            <person name="Moghaddam S.M."/>
            <person name="Gao D."/>
            <person name="Abernathy B."/>
            <person name="Barry K."/>
            <person name="Blair M."/>
            <person name="Brick M.A."/>
            <person name="Chovatia M."/>
            <person name="Gepts P."/>
            <person name="Goodstein D.M."/>
            <person name="Gonzales M."/>
            <person name="Hellsten U."/>
            <person name="Hyten D.L."/>
            <person name="Jia G."/>
            <person name="Kelly J.D."/>
            <person name="Kudrna D."/>
            <person name="Lee R."/>
            <person name="Richard M.M."/>
            <person name="Miklas P.N."/>
            <person name="Osorno J.M."/>
            <person name="Rodrigues J."/>
            <person name="Thareau V."/>
            <person name="Urrea C.A."/>
            <person name="Wang M."/>
            <person name="Yu Y."/>
            <person name="Zhang M."/>
            <person name="Wing R.A."/>
            <person name="Cregan P.B."/>
            <person name="Rokhsar D.S."/>
            <person name="Jackson S.A."/>
        </authorList>
    </citation>
    <scope>NUCLEOTIDE SEQUENCE [LARGE SCALE GENOMIC DNA]</scope>
    <source>
        <strain evidence="5">cv. G19833</strain>
    </source>
</reference>
<dbReference type="InterPro" id="IPR036375">
    <property type="entry name" value="Hemopexin-like_dom_sf"/>
</dbReference>
<organism evidence="4 5">
    <name type="scientific">Phaseolus vulgaris</name>
    <name type="common">Kidney bean</name>
    <name type="synonym">French bean</name>
    <dbReference type="NCBI Taxonomy" id="3885"/>
    <lineage>
        <taxon>Eukaryota</taxon>
        <taxon>Viridiplantae</taxon>
        <taxon>Streptophyta</taxon>
        <taxon>Embryophyta</taxon>
        <taxon>Tracheophyta</taxon>
        <taxon>Spermatophyta</taxon>
        <taxon>Magnoliopsida</taxon>
        <taxon>eudicotyledons</taxon>
        <taxon>Gunneridae</taxon>
        <taxon>Pentapetalae</taxon>
        <taxon>rosids</taxon>
        <taxon>fabids</taxon>
        <taxon>Fabales</taxon>
        <taxon>Fabaceae</taxon>
        <taxon>Papilionoideae</taxon>
        <taxon>50 kb inversion clade</taxon>
        <taxon>NPAAA clade</taxon>
        <taxon>indigoferoid/millettioid clade</taxon>
        <taxon>Phaseoleae</taxon>
        <taxon>Phaseolus</taxon>
    </lineage>
</organism>
<evidence type="ECO:0000313" key="4">
    <source>
        <dbReference type="EMBL" id="ESW17875.1"/>
    </source>
</evidence>
<accession>V7BLE9</accession>
<dbReference type="SMR" id="V7BLE9"/>
<dbReference type="AlphaFoldDB" id="V7BLE9"/>
<gene>
    <name evidence="4" type="ORF">PHAVU_007G276000g</name>
</gene>
<feature type="domain" description="Pierisin-like" evidence="3">
    <location>
        <begin position="66"/>
        <end position="210"/>
    </location>
</feature>
<dbReference type="OrthoDB" id="6845681at2759"/>
<dbReference type="InterPro" id="IPR054695">
    <property type="entry name" value="Pierisin-like_dom"/>
</dbReference>
<dbReference type="SMART" id="SM00120">
    <property type="entry name" value="HX"/>
    <property type="match status" value="3"/>
</dbReference>
<dbReference type="InterPro" id="IPR018487">
    <property type="entry name" value="Hemopexin-like_repeat"/>
</dbReference>
<dbReference type="EMBL" id="CM002294">
    <property type="protein sequence ID" value="ESW17875.1"/>
    <property type="molecule type" value="Genomic_DNA"/>
</dbReference>
<dbReference type="Gramene" id="ESW17875">
    <property type="protein sequence ID" value="ESW17875"/>
    <property type="gene ID" value="PHAVU_007G276000g"/>
</dbReference>
<proteinExistence type="predicted"/>
<dbReference type="Pfam" id="PF22596">
    <property type="entry name" value="Scabin-like"/>
    <property type="match status" value="1"/>
</dbReference>
<evidence type="ECO:0000259" key="3">
    <source>
        <dbReference type="Pfam" id="PF22596"/>
    </source>
</evidence>
<keyword evidence="5" id="KW-1185">Reference proteome</keyword>
<dbReference type="SUPFAM" id="SSF56399">
    <property type="entry name" value="ADP-ribosylation"/>
    <property type="match status" value="1"/>
</dbReference>
<dbReference type="OMA" id="TIYRINC"/>
<dbReference type="PROSITE" id="PS51642">
    <property type="entry name" value="HEMOPEXIN_2"/>
    <property type="match status" value="2"/>
</dbReference>
<evidence type="ECO:0000256" key="2">
    <source>
        <dbReference type="SAM" id="MobiDB-lite"/>
    </source>
</evidence>
<dbReference type="Gene3D" id="2.110.10.10">
    <property type="entry name" value="Hemopexin-like domain"/>
    <property type="match status" value="1"/>
</dbReference>
<dbReference type="SUPFAM" id="SSF50923">
    <property type="entry name" value="Hemopexin-like domain"/>
    <property type="match status" value="1"/>
</dbReference>
<protein>
    <recommendedName>
        <fullName evidence="3">Pierisin-like domain-containing protein</fullName>
    </recommendedName>
</protein>
<dbReference type="Gene3D" id="3.90.210.10">
    <property type="entry name" value="Heat-Labile Enterotoxin, subunit A"/>
    <property type="match status" value="1"/>
</dbReference>
<evidence type="ECO:0000256" key="1">
    <source>
        <dbReference type="PROSITE-ProRule" id="PRU01011"/>
    </source>
</evidence>
<dbReference type="eggNOG" id="ENOG502QVN0">
    <property type="taxonomic scope" value="Eukaryota"/>
</dbReference>
<name>V7BLE9_PHAVU</name>
<feature type="repeat" description="Hemopexin" evidence="1">
    <location>
        <begin position="358"/>
        <end position="405"/>
    </location>
</feature>
<feature type="region of interest" description="Disordered" evidence="2">
    <location>
        <begin position="473"/>
        <end position="492"/>
    </location>
</feature>
<dbReference type="Proteomes" id="UP000000226">
    <property type="component" value="Chromosome 7"/>
</dbReference>
<sequence length="492" mass="56256">MSIPPPNDPSRGCSSKFPQPLGEGDFDRGRNLMDNINRVNVVEGNLTEITYRTADENYDIRAPVHHWDTRPYQEIFANGFQAWSQGQIPNSTYYNLLNFIEQAGAPLDPARPSTSRHVFVSTTLNNAWRPNPSPRVLPEGSRIQFYRYEIYAPGGIWVGMTLWNRYTYISQDEVCYVGGIAPQYIRSCLIFTATREVGSRETRLIINRNFNPISHPYFALTIYIPVYYYTDDNGWYTSSVLEIPSYINSTFRSSRAYEVYFFLKNKYVRVYYTPEKTDDKILTDLRWICDGYPSLEDTPFGEYGIDCAFNTEGNEAYIFCTKLCAYIDYAPGTMNDKILSGPTTIAKMFSVLKNTVFENGIDSAFRSTRGKEVYLFKGNKYGRIAYDSKQLIGTIRNITDGFPILKGTIFENGIDACFASHKENQAYLYKGENYVRINFTPGTTGDTLVDVVKLILNGWPILRGILPLDNKGVDSHPHTHHEPSYPEQHDEL</sequence>
<feature type="repeat" description="Hemopexin" evidence="1">
    <location>
        <begin position="411"/>
        <end position="462"/>
    </location>
</feature>
<evidence type="ECO:0000313" key="5">
    <source>
        <dbReference type="Proteomes" id="UP000000226"/>
    </source>
</evidence>
<dbReference type="STRING" id="3885.V7BLE9"/>
<feature type="region of interest" description="Disordered" evidence="2">
    <location>
        <begin position="1"/>
        <end position="25"/>
    </location>
</feature>